<keyword evidence="3" id="KW-1185">Reference proteome</keyword>
<evidence type="ECO:0000256" key="1">
    <source>
        <dbReference type="SAM" id="SignalP"/>
    </source>
</evidence>
<feature type="chain" id="PRO_5046755759" evidence="1">
    <location>
        <begin position="21"/>
        <end position="166"/>
    </location>
</feature>
<organism evidence="2 3">
    <name type="scientific">Pelomonas parva</name>
    <dbReference type="NCBI Taxonomy" id="3299032"/>
    <lineage>
        <taxon>Bacteria</taxon>
        <taxon>Pseudomonadati</taxon>
        <taxon>Pseudomonadota</taxon>
        <taxon>Betaproteobacteria</taxon>
        <taxon>Burkholderiales</taxon>
        <taxon>Sphaerotilaceae</taxon>
        <taxon>Roseateles</taxon>
    </lineage>
</organism>
<accession>A0ABW7F599</accession>
<protein>
    <submittedName>
        <fullName evidence="2">Uncharacterized protein</fullName>
    </submittedName>
</protein>
<gene>
    <name evidence="2" type="ORF">ACG00Y_15270</name>
</gene>
<dbReference type="PROSITE" id="PS51257">
    <property type="entry name" value="PROKAR_LIPOPROTEIN"/>
    <property type="match status" value="1"/>
</dbReference>
<evidence type="ECO:0000313" key="2">
    <source>
        <dbReference type="EMBL" id="MFG6431289.1"/>
    </source>
</evidence>
<reference evidence="2 3" key="1">
    <citation type="submission" date="2024-08" db="EMBL/GenBank/DDBJ databases">
        <authorList>
            <person name="Lu H."/>
        </authorList>
    </citation>
    <scope>NUCLEOTIDE SEQUENCE [LARGE SCALE GENOMIC DNA]</scope>
    <source>
        <strain evidence="2 3">LYH14W</strain>
    </source>
</reference>
<feature type="signal peptide" evidence="1">
    <location>
        <begin position="1"/>
        <end position="20"/>
    </location>
</feature>
<dbReference type="EMBL" id="JBIGHV010000005">
    <property type="protein sequence ID" value="MFG6431289.1"/>
    <property type="molecule type" value="Genomic_DNA"/>
</dbReference>
<proteinExistence type="predicted"/>
<dbReference type="RefSeq" id="WP_394480235.1">
    <property type="nucleotide sequence ID" value="NZ_JBIGHV010000005.1"/>
</dbReference>
<sequence length="166" mass="18730">MRELLLAVTLLAAAAGSVQACSCVPPGDDEAAYWRERWAFSQAVVLAEIMGESSEPTTSWLSRDHVLGWHSPLHLRPLLHLVVKHRWKGDFAVGTALVVEKVDGSMCGYERWTQARHHLLYLTKNKHWVASLCGMSHPVFDTASAIRKQDAEIARFLRDESTRQQR</sequence>
<evidence type="ECO:0000313" key="3">
    <source>
        <dbReference type="Proteomes" id="UP001606210"/>
    </source>
</evidence>
<keyword evidence="1" id="KW-0732">Signal</keyword>
<comment type="caution">
    <text evidence="2">The sequence shown here is derived from an EMBL/GenBank/DDBJ whole genome shotgun (WGS) entry which is preliminary data.</text>
</comment>
<dbReference type="Proteomes" id="UP001606210">
    <property type="component" value="Unassembled WGS sequence"/>
</dbReference>
<name>A0ABW7F599_9BURK</name>